<evidence type="ECO:0000313" key="4">
    <source>
        <dbReference type="Proteomes" id="UP001499930"/>
    </source>
</evidence>
<feature type="region of interest" description="Disordered" evidence="1">
    <location>
        <begin position="376"/>
        <end position="398"/>
    </location>
</feature>
<gene>
    <name evidence="3" type="ORF">GCM10017559_77600</name>
</gene>
<accession>A0ABP6LEQ6</accession>
<sequence>MAGSRSIGRLLAGGAALAAAGWVLKDIPAELGGRAEGERLERMRRSPQFHEGVFRNSTPGGFVPSAQSARQIFWHMFANRVERRPAAPVPVVTTPSGGPSPAGLSVIWYGHATALLEIEGRRVLLDPVWSRRASPTQLAGPRRLHPVPVPLTGLPPLDAIVISHDHYDHLDRATVRRLTALQTAPFLVPLGIGAHLERWGVPASRIVELDWEEEATVAGLRFVATAARHFSGRTFDRNVTLWGSWVIAGSGKRVFYAGDSGYFDGYAAIGAAHGPFDLTLMPIGAYNDAWPDIHMDPEEAVNAHLDLGGRLLLPVHWATFALATHPWAEPVDRLWHEAKARGVRIAVPRPGERVDTVDVPMLESWWELLHGGETAASSLPREPLQAGEPNGESPFPRL</sequence>
<evidence type="ECO:0000256" key="1">
    <source>
        <dbReference type="SAM" id="MobiDB-lite"/>
    </source>
</evidence>
<protein>
    <submittedName>
        <fullName evidence="3">MBL fold metallo-hydrolase</fullName>
    </submittedName>
</protein>
<dbReference type="Proteomes" id="UP001499930">
    <property type="component" value="Unassembled WGS sequence"/>
</dbReference>
<dbReference type="Pfam" id="PF12706">
    <property type="entry name" value="Lactamase_B_2"/>
    <property type="match status" value="1"/>
</dbReference>
<evidence type="ECO:0000313" key="3">
    <source>
        <dbReference type="EMBL" id="GAA3038094.1"/>
    </source>
</evidence>
<dbReference type="PANTHER" id="PTHR15032:SF4">
    <property type="entry name" value="N-ACYL-PHOSPHATIDYLETHANOLAMINE-HYDROLYZING PHOSPHOLIPASE D"/>
    <property type="match status" value="1"/>
</dbReference>
<name>A0ABP6LEQ6_9ACTN</name>
<feature type="domain" description="Metallo-beta-lactamase" evidence="2">
    <location>
        <begin position="121"/>
        <end position="317"/>
    </location>
</feature>
<dbReference type="InterPro" id="IPR036866">
    <property type="entry name" value="RibonucZ/Hydroxyglut_hydro"/>
</dbReference>
<organism evidence="3 4">
    <name type="scientific">Streptosporangium longisporum</name>
    <dbReference type="NCBI Taxonomy" id="46187"/>
    <lineage>
        <taxon>Bacteria</taxon>
        <taxon>Bacillati</taxon>
        <taxon>Actinomycetota</taxon>
        <taxon>Actinomycetes</taxon>
        <taxon>Streptosporangiales</taxon>
        <taxon>Streptosporangiaceae</taxon>
        <taxon>Streptosporangium</taxon>
    </lineage>
</organism>
<dbReference type="SUPFAM" id="SSF56281">
    <property type="entry name" value="Metallo-hydrolase/oxidoreductase"/>
    <property type="match status" value="1"/>
</dbReference>
<dbReference type="EMBL" id="BAAAWD010000028">
    <property type="protein sequence ID" value="GAA3038094.1"/>
    <property type="molecule type" value="Genomic_DNA"/>
</dbReference>
<keyword evidence="4" id="KW-1185">Reference proteome</keyword>
<dbReference type="InterPro" id="IPR001279">
    <property type="entry name" value="Metallo-B-lactamas"/>
</dbReference>
<evidence type="ECO:0000259" key="2">
    <source>
        <dbReference type="Pfam" id="PF12706"/>
    </source>
</evidence>
<reference evidence="4" key="1">
    <citation type="journal article" date="2019" name="Int. J. Syst. Evol. Microbiol.">
        <title>The Global Catalogue of Microorganisms (GCM) 10K type strain sequencing project: providing services to taxonomists for standard genome sequencing and annotation.</title>
        <authorList>
            <consortium name="The Broad Institute Genomics Platform"/>
            <consortium name="The Broad Institute Genome Sequencing Center for Infectious Disease"/>
            <person name="Wu L."/>
            <person name="Ma J."/>
        </authorList>
    </citation>
    <scope>NUCLEOTIDE SEQUENCE [LARGE SCALE GENOMIC DNA]</scope>
    <source>
        <strain evidence="4">JCM 3106</strain>
    </source>
</reference>
<dbReference type="RefSeq" id="WP_344906356.1">
    <property type="nucleotide sequence ID" value="NZ_BAAAWD010000028.1"/>
</dbReference>
<dbReference type="PANTHER" id="PTHR15032">
    <property type="entry name" value="N-ACYL-PHOSPHATIDYLETHANOLAMINE-HYDROLYZING PHOSPHOLIPASE D"/>
    <property type="match status" value="1"/>
</dbReference>
<dbReference type="Gene3D" id="3.60.15.10">
    <property type="entry name" value="Ribonuclease Z/Hydroxyacylglutathione hydrolase-like"/>
    <property type="match status" value="1"/>
</dbReference>
<comment type="caution">
    <text evidence="3">The sequence shown here is derived from an EMBL/GenBank/DDBJ whole genome shotgun (WGS) entry which is preliminary data.</text>
</comment>
<proteinExistence type="predicted"/>